<feature type="domain" description="DUSP" evidence="2">
    <location>
        <begin position="124"/>
        <end position="251"/>
    </location>
</feature>
<sequence>MTKIIEDQKNHLVNNFRPQIGLEDISIALQLRESTYDKFEHLLETACGLVMDNLKDKETEEDLTQLTDIIDKERFWLCISCNKSMTFDSIFCESCQVFKPLEMYKNILTDPVNATDEEILQLNERRKQEKQLIIERDMEKPESSPSYQQQQYWFMISSDWLYRWKCFVSNKVSSGASIESQAQLRRSESEKIGILPPGPISNDSLFEKVGDVMRVRRGLELNVDYRGVPREVWQIFHRMYGGGPPIVREDLDIYSQDLSSELTMKRLSTKRNSNRKPGGATNIFASGSSKNSNFSSAAAQPLPASQDKSQVLKSIQPKKRNLFQSENIGADDEFMDPGIPDESLEHNLNKQQAPMKVSNLKQLANPGSYQHQAAAPNQMPIAVRSQMLPNDQGGDIIRQQQQPIIGGEGQVRKQPQVIRLAKLLSMSKEGSGQQSSNNNKNI</sequence>
<dbReference type="InterPro" id="IPR035927">
    <property type="entry name" value="DUSP-like_sf"/>
</dbReference>
<comment type="caution">
    <text evidence="3">The sequence shown here is derived from an EMBL/GenBank/DDBJ whole genome shotgun (WGS) entry which is preliminary data.</text>
</comment>
<dbReference type="Pfam" id="PF06337">
    <property type="entry name" value="DUSP"/>
    <property type="match status" value="1"/>
</dbReference>
<evidence type="ECO:0000256" key="1">
    <source>
        <dbReference type="SAM" id="MobiDB-lite"/>
    </source>
</evidence>
<name>A0A8J8T5V7_HALGN</name>
<dbReference type="AlphaFoldDB" id="A0A8J8T5V7"/>
<dbReference type="SMART" id="SM00695">
    <property type="entry name" value="DUSP"/>
    <property type="match status" value="1"/>
</dbReference>
<dbReference type="SUPFAM" id="SSF143791">
    <property type="entry name" value="DUSP-like"/>
    <property type="match status" value="1"/>
</dbReference>
<evidence type="ECO:0000313" key="3">
    <source>
        <dbReference type="EMBL" id="TNV82503.1"/>
    </source>
</evidence>
<evidence type="ECO:0000313" key="4">
    <source>
        <dbReference type="Proteomes" id="UP000785679"/>
    </source>
</evidence>
<feature type="region of interest" description="Disordered" evidence="1">
    <location>
        <begin position="269"/>
        <end position="309"/>
    </location>
</feature>
<proteinExistence type="predicted"/>
<protein>
    <recommendedName>
        <fullName evidence="2">DUSP domain-containing protein</fullName>
    </recommendedName>
</protein>
<keyword evidence="4" id="KW-1185">Reference proteome</keyword>
<accession>A0A8J8T5V7</accession>
<dbReference type="OrthoDB" id="313413at2759"/>
<dbReference type="InterPro" id="IPR006615">
    <property type="entry name" value="Pept_C19_DUSP"/>
</dbReference>
<feature type="compositionally biased region" description="Low complexity" evidence="1">
    <location>
        <begin position="284"/>
        <end position="306"/>
    </location>
</feature>
<dbReference type="GO" id="GO:0004843">
    <property type="term" value="F:cysteine-type deubiquitinase activity"/>
    <property type="evidence" value="ECO:0007669"/>
    <property type="project" value="InterPro"/>
</dbReference>
<dbReference type="PROSITE" id="PS51283">
    <property type="entry name" value="DUSP"/>
    <property type="match status" value="1"/>
</dbReference>
<dbReference type="Proteomes" id="UP000785679">
    <property type="component" value="Unassembled WGS sequence"/>
</dbReference>
<gene>
    <name evidence="3" type="ORF">FGO68_gene3499</name>
</gene>
<dbReference type="EMBL" id="RRYP01004880">
    <property type="protein sequence ID" value="TNV82503.1"/>
    <property type="molecule type" value="Genomic_DNA"/>
</dbReference>
<dbReference type="Gene3D" id="3.30.2230.10">
    <property type="entry name" value="DUSP-like"/>
    <property type="match status" value="1"/>
</dbReference>
<organism evidence="3 4">
    <name type="scientific">Halteria grandinella</name>
    <dbReference type="NCBI Taxonomy" id="5974"/>
    <lineage>
        <taxon>Eukaryota</taxon>
        <taxon>Sar</taxon>
        <taxon>Alveolata</taxon>
        <taxon>Ciliophora</taxon>
        <taxon>Intramacronucleata</taxon>
        <taxon>Spirotrichea</taxon>
        <taxon>Stichotrichia</taxon>
        <taxon>Sporadotrichida</taxon>
        <taxon>Halteriidae</taxon>
        <taxon>Halteria</taxon>
    </lineage>
</organism>
<reference evidence="3" key="1">
    <citation type="submission" date="2019-06" db="EMBL/GenBank/DDBJ databases">
        <authorList>
            <person name="Zheng W."/>
        </authorList>
    </citation>
    <scope>NUCLEOTIDE SEQUENCE</scope>
    <source>
        <strain evidence="3">QDHG01</strain>
    </source>
</reference>
<evidence type="ECO:0000259" key="2">
    <source>
        <dbReference type="PROSITE" id="PS51283"/>
    </source>
</evidence>